<evidence type="ECO:0000256" key="2">
    <source>
        <dbReference type="ARBA" id="ARBA00022729"/>
    </source>
</evidence>
<dbReference type="PANTHER" id="PTHR45639">
    <property type="entry name" value="HSC70CB, ISOFORM G-RELATED"/>
    <property type="match status" value="1"/>
</dbReference>
<comment type="subcellular location">
    <subcellularLocation>
        <location evidence="1">Endoplasmic reticulum lumen</location>
    </subcellularLocation>
</comment>
<dbReference type="PRINTS" id="PR00301">
    <property type="entry name" value="HEATSHOCK70"/>
</dbReference>
<dbReference type="PANTHER" id="PTHR45639:SF3">
    <property type="entry name" value="HYPOXIA UP-REGULATED PROTEIN 1"/>
    <property type="match status" value="1"/>
</dbReference>
<dbReference type="InterPro" id="IPR018181">
    <property type="entry name" value="Heat_shock_70_CS"/>
</dbReference>
<dbReference type="Pfam" id="PF00012">
    <property type="entry name" value="HSP70"/>
    <property type="match status" value="2"/>
</dbReference>
<evidence type="ECO:0000256" key="7">
    <source>
        <dbReference type="SAM" id="MobiDB-lite"/>
    </source>
</evidence>
<dbReference type="Gene3D" id="3.90.640.10">
    <property type="entry name" value="Actin, Chain A, domain 4"/>
    <property type="match status" value="1"/>
</dbReference>
<evidence type="ECO:0000313" key="9">
    <source>
        <dbReference type="EMBL" id="CED85320.1"/>
    </source>
</evidence>
<evidence type="ECO:0000256" key="1">
    <source>
        <dbReference type="ARBA" id="ARBA00004319"/>
    </source>
</evidence>
<feature type="signal peptide" evidence="8">
    <location>
        <begin position="1"/>
        <end position="22"/>
    </location>
</feature>
<proteinExistence type="predicted"/>
<dbReference type="CDD" id="cd10230">
    <property type="entry name" value="ASKHA_NBD_HSP70_HYOU1"/>
    <property type="match status" value="1"/>
</dbReference>
<dbReference type="InterPro" id="IPR043129">
    <property type="entry name" value="ATPase_NBD"/>
</dbReference>
<keyword evidence="3" id="KW-0547">Nucleotide-binding</keyword>
<feature type="compositionally biased region" description="Basic and acidic residues" evidence="7">
    <location>
        <begin position="838"/>
        <end position="871"/>
    </location>
</feature>
<sequence length="888" mass="98015">MLSPRALLPLLALLLQFHSAFASILAIDYGSEFTKISLVKPGVPIDLVLNKDSKRKVGSVVGWKKDERLFGGEASAVSGRFPHDSFPYLKPHLGAPFESNTTTLFPTVLTPHSSRPTLSFSSPTTKEIWSVEELIGMQFSYARQLAEDLAGERVTDAIVTVPGWFTQFHREAVIDALEIGGLKSVGLINDGTAVGMNFAMTRQFPTKEYHLIYDSGSLSTSVTLLSFHTYPVVPHSSLLTKSSKIKVKPVNTTHVEVHGLGYDTELGGTHLDLLIKNILVAQVEEKMLGGQKGEGKEWERALGKLGKEAARVKGILSANSDAAVGIESLYDDRDFRTRISREELELAAQDLITTNRFGQPILDALEMANMTAADINSLILFGGNSRVPMVQAAIKAAIGEDKIAQNVNTDEGAVLGAAFYGATQSRQFKTKDYKVTDIQPYDIQLSYVAESNKEESEPRTVHMSLFRRGSKTNVKKVFSMVRKGDFELQISYKNSEESTVLLPSEISTVSITGLSDAIQNLTNSTTDPNADAIANPLVRLTVEISDAGLVHVVDATGVFAVDSAKEGSKGWLKGLFKGGKDGKDELEVGEGEKTGETEGEIVEKLVPLKVKVSGGAIPKWTAEQKKEARSRLLSIDALEIARRQREEAFNRLEGYMYRLRDLLAPEKEGSIFFQFSTPEERELLRTGQSDTLEWLSEDGWDAPTKELIERRTQLENIEHPVQFRNTEAVKRAKSIEDFRAALWAGRAFLADAQTNNTADVSADRPAKYSESELNDVRVHLAGLEEWFGAKLDEQHNRPAHLDPVLLTKEVDSKGIDFQDKVMKMIRRKPPVKKPVVKAKKEEGKNETKNETKKETGEEKTEKEEPTEAKSADEEEGSNSKPSAGHDEL</sequence>
<dbReference type="PROSITE" id="PS01036">
    <property type="entry name" value="HSP70_3"/>
    <property type="match status" value="1"/>
</dbReference>
<feature type="region of interest" description="Disordered" evidence="7">
    <location>
        <begin position="826"/>
        <end position="888"/>
    </location>
</feature>
<evidence type="ECO:0000256" key="5">
    <source>
        <dbReference type="ARBA" id="ARBA00022840"/>
    </source>
</evidence>
<evidence type="ECO:0000256" key="6">
    <source>
        <dbReference type="ARBA" id="ARBA00023186"/>
    </source>
</evidence>
<feature type="chain" id="PRO_5002522203" evidence="8">
    <location>
        <begin position="23"/>
        <end position="888"/>
    </location>
</feature>
<dbReference type="GO" id="GO:0005524">
    <property type="term" value="F:ATP binding"/>
    <property type="evidence" value="ECO:0007669"/>
    <property type="project" value="UniProtKB-KW"/>
</dbReference>
<dbReference type="AlphaFoldDB" id="A0A0F7SXJ8"/>
<protein>
    <submittedName>
        <fullName evidence="9">Molecular chaperones GRP170/SIL1, HSP70 superfamily</fullName>
    </submittedName>
</protein>
<keyword evidence="5" id="KW-0067">ATP-binding</keyword>
<accession>A0A0F7SXJ8</accession>
<dbReference type="Gene3D" id="3.30.420.40">
    <property type="match status" value="2"/>
</dbReference>
<dbReference type="GO" id="GO:0034663">
    <property type="term" value="C:endoplasmic reticulum chaperone complex"/>
    <property type="evidence" value="ECO:0007669"/>
    <property type="project" value="TreeGrafter"/>
</dbReference>
<keyword evidence="6" id="KW-0143">Chaperone</keyword>
<dbReference type="GO" id="GO:0140662">
    <property type="term" value="F:ATP-dependent protein folding chaperone"/>
    <property type="evidence" value="ECO:0007669"/>
    <property type="project" value="InterPro"/>
</dbReference>
<name>A0A0F7SXJ8_PHARH</name>
<dbReference type="GO" id="GO:0030968">
    <property type="term" value="P:endoplasmic reticulum unfolded protein response"/>
    <property type="evidence" value="ECO:0007669"/>
    <property type="project" value="TreeGrafter"/>
</dbReference>
<dbReference type="GO" id="GO:0005788">
    <property type="term" value="C:endoplasmic reticulum lumen"/>
    <property type="evidence" value="ECO:0007669"/>
    <property type="project" value="UniProtKB-SubCell"/>
</dbReference>
<dbReference type="InterPro" id="IPR029048">
    <property type="entry name" value="HSP70_C_sf"/>
</dbReference>
<dbReference type="EMBL" id="LN483332">
    <property type="protein sequence ID" value="CED85320.1"/>
    <property type="molecule type" value="Genomic_DNA"/>
</dbReference>
<feature type="compositionally biased region" description="Basic residues" evidence="7">
    <location>
        <begin position="826"/>
        <end position="837"/>
    </location>
</feature>
<dbReference type="Gene3D" id="1.20.1270.10">
    <property type="match status" value="1"/>
</dbReference>
<dbReference type="InterPro" id="IPR029047">
    <property type="entry name" value="HSP70_peptide-bd_sf"/>
</dbReference>
<evidence type="ECO:0000256" key="8">
    <source>
        <dbReference type="SAM" id="SignalP"/>
    </source>
</evidence>
<evidence type="ECO:0000256" key="4">
    <source>
        <dbReference type="ARBA" id="ARBA00022824"/>
    </source>
</evidence>
<dbReference type="Gene3D" id="3.30.30.30">
    <property type="match status" value="1"/>
</dbReference>
<keyword evidence="2 8" id="KW-0732">Signal</keyword>
<evidence type="ECO:0000256" key="3">
    <source>
        <dbReference type="ARBA" id="ARBA00022741"/>
    </source>
</evidence>
<organism evidence="9">
    <name type="scientific">Phaffia rhodozyma</name>
    <name type="common">Yeast</name>
    <name type="synonym">Xanthophyllomyces dendrorhous</name>
    <dbReference type="NCBI Taxonomy" id="264483"/>
    <lineage>
        <taxon>Eukaryota</taxon>
        <taxon>Fungi</taxon>
        <taxon>Dikarya</taxon>
        <taxon>Basidiomycota</taxon>
        <taxon>Agaricomycotina</taxon>
        <taxon>Tremellomycetes</taxon>
        <taxon>Cystofilobasidiales</taxon>
        <taxon>Mrakiaceae</taxon>
        <taxon>Phaffia</taxon>
    </lineage>
</organism>
<keyword evidence="4" id="KW-0256">Endoplasmic reticulum</keyword>
<dbReference type="InterPro" id="IPR013126">
    <property type="entry name" value="Hsp_70_fam"/>
</dbReference>
<dbReference type="SUPFAM" id="SSF100934">
    <property type="entry name" value="Heat shock protein 70kD (HSP70), C-terminal subdomain"/>
    <property type="match status" value="1"/>
</dbReference>
<reference evidence="9" key="1">
    <citation type="submission" date="2014-08" db="EMBL/GenBank/DDBJ databases">
        <authorList>
            <person name="Sharma Rahul"/>
            <person name="Thines Marco"/>
        </authorList>
    </citation>
    <scope>NUCLEOTIDE SEQUENCE</scope>
</reference>
<dbReference type="SUPFAM" id="SSF53067">
    <property type="entry name" value="Actin-like ATPase domain"/>
    <property type="match status" value="2"/>
</dbReference>
<dbReference type="Gene3D" id="2.60.34.10">
    <property type="entry name" value="Substrate Binding Domain Of DNAk, Chain A, domain 1"/>
    <property type="match status" value="1"/>
</dbReference>